<comment type="caution">
    <text evidence="7">The sequence shown here is derived from an EMBL/GenBank/DDBJ whole genome shotgun (WGS) entry which is preliminary data.</text>
</comment>
<dbReference type="Proteomes" id="UP000036908">
    <property type="component" value="Unassembled WGS sequence"/>
</dbReference>
<comment type="similarity">
    <text evidence="1">Belongs to the low molecular weight phosphotyrosine protein phosphatase family.</text>
</comment>
<dbReference type="Gene3D" id="3.40.50.2300">
    <property type="match status" value="1"/>
</dbReference>
<dbReference type="EC" id="3.1.3.48" evidence="2"/>
<proteinExistence type="inferred from homology"/>
<dbReference type="PRINTS" id="PR00719">
    <property type="entry name" value="LMWPTPASE"/>
</dbReference>
<dbReference type="InterPro" id="IPR017867">
    <property type="entry name" value="Tyr_phospatase_low_mol_wt"/>
</dbReference>
<evidence type="ECO:0000313" key="7">
    <source>
        <dbReference type="EMBL" id="KOF03346.1"/>
    </source>
</evidence>
<name>A0A0L8AM65_9BACT</name>
<dbReference type="InterPro" id="IPR036196">
    <property type="entry name" value="Ptyr_pPase_sf"/>
</dbReference>
<evidence type="ECO:0000256" key="2">
    <source>
        <dbReference type="ARBA" id="ARBA00013064"/>
    </source>
</evidence>
<dbReference type="PANTHER" id="PTHR11717:SF7">
    <property type="entry name" value="LOW MOLECULAR WEIGHT PHOSPHOTYROSINE PROTEIN PHOSPHATASE"/>
    <property type="match status" value="1"/>
</dbReference>
<evidence type="ECO:0000256" key="4">
    <source>
        <dbReference type="ARBA" id="ARBA00022912"/>
    </source>
</evidence>
<dbReference type="AlphaFoldDB" id="A0A0L8AM65"/>
<evidence type="ECO:0000256" key="3">
    <source>
        <dbReference type="ARBA" id="ARBA00022801"/>
    </source>
</evidence>
<dbReference type="FunFam" id="3.40.50.2300:FF:000113">
    <property type="entry name" value="Low molecular weight protein-tyrosine-phosphatase"/>
    <property type="match status" value="1"/>
</dbReference>
<keyword evidence="3" id="KW-0378">Hydrolase</keyword>
<dbReference type="SUPFAM" id="SSF52788">
    <property type="entry name" value="Phosphotyrosine protein phosphatases I"/>
    <property type="match status" value="1"/>
</dbReference>
<dbReference type="PANTHER" id="PTHR11717">
    <property type="entry name" value="LOW MOLECULAR WEIGHT PROTEIN TYROSINE PHOSPHATASE"/>
    <property type="match status" value="1"/>
</dbReference>
<dbReference type="EMBL" id="JSVA01000008">
    <property type="protein sequence ID" value="KOF03346.1"/>
    <property type="molecule type" value="Genomic_DNA"/>
</dbReference>
<feature type="active site" evidence="5">
    <location>
        <position position="16"/>
    </location>
</feature>
<keyword evidence="4" id="KW-0904">Protein phosphatase</keyword>
<dbReference type="InterPro" id="IPR050438">
    <property type="entry name" value="LMW_PTPase"/>
</dbReference>
<reference evidence="8" key="1">
    <citation type="submission" date="2014-11" db="EMBL/GenBank/DDBJ databases">
        <title>Genome sequencing of Roseivirga sp. D-25.</title>
        <authorList>
            <person name="Selvaratnam C."/>
            <person name="Thevarajoo S."/>
            <person name="Goh K.M."/>
            <person name="Eee R."/>
            <person name="Chan K.-G."/>
            <person name="Chong C.S."/>
        </authorList>
    </citation>
    <scope>NUCLEOTIDE SEQUENCE [LARGE SCALE GENOMIC DNA]</scope>
    <source>
        <strain evidence="8">D-25</strain>
    </source>
</reference>
<evidence type="ECO:0000256" key="1">
    <source>
        <dbReference type="ARBA" id="ARBA00011063"/>
    </source>
</evidence>
<dbReference type="CDD" id="cd16343">
    <property type="entry name" value="LMWPTP"/>
    <property type="match status" value="1"/>
</dbReference>
<dbReference type="Pfam" id="PF01451">
    <property type="entry name" value="LMWPc"/>
    <property type="match status" value="1"/>
</dbReference>
<accession>A0A0L8AM65</accession>
<feature type="active site" description="Nucleophile" evidence="5">
    <location>
        <position position="10"/>
    </location>
</feature>
<protein>
    <recommendedName>
        <fullName evidence="2">protein-tyrosine-phosphatase</fullName>
        <ecNumber evidence="2">3.1.3.48</ecNumber>
    </recommendedName>
</protein>
<evidence type="ECO:0000256" key="5">
    <source>
        <dbReference type="PIRSR" id="PIRSR617867-1"/>
    </source>
</evidence>
<feature type="domain" description="Phosphotyrosine protein phosphatase I" evidence="6">
    <location>
        <begin position="4"/>
        <end position="152"/>
    </location>
</feature>
<dbReference type="InterPro" id="IPR023485">
    <property type="entry name" value="Ptyr_pPase"/>
</dbReference>
<keyword evidence="8" id="KW-1185">Reference proteome</keyword>
<gene>
    <name evidence="7" type="ORF">OB69_07255</name>
</gene>
<dbReference type="RefSeq" id="WP_053223301.1">
    <property type="nucleotide sequence ID" value="NZ_JSVA01000008.1"/>
</dbReference>
<dbReference type="PATRIC" id="fig|1566026.4.peg.3282"/>
<evidence type="ECO:0000313" key="8">
    <source>
        <dbReference type="Proteomes" id="UP000036908"/>
    </source>
</evidence>
<feature type="active site" description="Proton donor" evidence="5">
    <location>
        <position position="126"/>
    </location>
</feature>
<dbReference type="OrthoDB" id="9784339at2"/>
<dbReference type="SMART" id="SM00226">
    <property type="entry name" value="LMWPc"/>
    <property type="match status" value="1"/>
</dbReference>
<evidence type="ECO:0000259" key="6">
    <source>
        <dbReference type="SMART" id="SM00226"/>
    </source>
</evidence>
<organism evidence="7 8">
    <name type="scientific">Roseivirga seohaensis subsp. aquiponti</name>
    <dbReference type="NCBI Taxonomy" id="1566026"/>
    <lineage>
        <taxon>Bacteria</taxon>
        <taxon>Pseudomonadati</taxon>
        <taxon>Bacteroidota</taxon>
        <taxon>Cytophagia</taxon>
        <taxon>Cytophagales</taxon>
        <taxon>Roseivirgaceae</taxon>
        <taxon>Roseivirga</taxon>
    </lineage>
</organism>
<dbReference type="GO" id="GO:0004725">
    <property type="term" value="F:protein tyrosine phosphatase activity"/>
    <property type="evidence" value="ECO:0007669"/>
    <property type="project" value="UniProtKB-EC"/>
</dbReference>
<sequence length="159" mass="18241">MSKVKVLFVCLGNICRSPLAEGVFKKKVEEKELADRFFIDSCGTSNYHIGEQPDRRTVKNALANGVRLNHQGRQFTVQDYNDFDYIVAMDSSNLRNIEMLRPKGNDRQIKLMRSFDEAGLNKDVPDPYYGGQRGFQEVFDIIDRSAQGLLDFIIKENQL</sequence>